<reference evidence="1" key="1">
    <citation type="submission" date="2022-11" db="EMBL/GenBank/DDBJ databases">
        <authorList>
            <person name="Petersen C."/>
        </authorList>
    </citation>
    <scope>NUCLEOTIDE SEQUENCE</scope>
    <source>
        <strain evidence="1">IBT 26290</strain>
    </source>
</reference>
<dbReference type="Proteomes" id="UP001149163">
    <property type="component" value="Unassembled WGS sequence"/>
</dbReference>
<evidence type="ECO:0000313" key="2">
    <source>
        <dbReference type="Proteomes" id="UP001149163"/>
    </source>
</evidence>
<dbReference type="EMBL" id="JAPQKN010000003">
    <property type="protein sequence ID" value="KAJ5167491.1"/>
    <property type="molecule type" value="Genomic_DNA"/>
</dbReference>
<dbReference type="RefSeq" id="XP_056543952.1">
    <property type="nucleotide sequence ID" value="XM_056688397.1"/>
</dbReference>
<organism evidence="1 2">
    <name type="scientific">Penicillium canariense</name>
    <dbReference type="NCBI Taxonomy" id="189055"/>
    <lineage>
        <taxon>Eukaryota</taxon>
        <taxon>Fungi</taxon>
        <taxon>Dikarya</taxon>
        <taxon>Ascomycota</taxon>
        <taxon>Pezizomycotina</taxon>
        <taxon>Eurotiomycetes</taxon>
        <taxon>Eurotiomycetidae</taxon>
        <taxon>Eurotiales</taxon>
        <taxon>Aspergillaceae</taxon>
        <taxon>Penicillium</taxon>
    </lineage>
</organism>
<evidence type="ECO:0000313" key="1">
    <source>
        <dbReference type="EMBL" id="KAJ5167491.1"/>
    </source>
</evidence>
<reference evidence="1" key="2">
    <citation type="journal article" date="2023" name="IMA Fungus">
        <title>Comparative genomic study of the Penicillium genus elucidates a diverse pangenome and 15 lateral gene transfer events.</title>
        <authorList>
            <person name="Petersen C."/>
            <person name="Sorensen T."/>
            <person name="Nielsen M.R."/>
            <person name="Sondergaard T.E."/>
            <person name="Sorensen J.L."/>
            <person name="Fitzpatrick D.A."/>
            <person name="Frisvad J.C."/>
            <person name="Nielsen K.L."/>
        </authorList>
    </citation>
    <scope>NUCLEOTIDE SEQUENCE</scope>
    <source>
        <strain evidence="1">IBT 26290</strain>
    </source>
</reference>
<dbReference type="GeneID" id="81427573"/>
<keyword evidence="2" id="KW-1185">Reference proteome</keyword>
<accession>A0A9W9I5P7</accession>
<gene>
    <name evidence="1" type="ORF">N7482_006272</name>
</gene>
<protein>
    <submittedName>
        <fullName evidence="1">Uncharacterized protein</fullName>
    </submittedName>
</protein>
<dbReference type="AlphaFoldDB" id="A0A9W9I5P7"/>
<name>A0A9W9I5P7_9EURO</name>
<sequence>MTRMGSKAPVRDACLKTLSKAKNAVRSSVTAAKDPRPGDRFSVKGEVVRGTRLCATPFGIGFPEWDEWDESGRERVQDRGWQGRLRDRGVQYLGTSATVAGEPP</sequence>
<comment type="caution">
    <text evidence="1">The sequence shown here is derived from an EMBL/GenBank/DDBJ whole genome shotgun (WGS) entry which is preliminary data.</text>
</comment>
<proteinExistence type="predicted"/>